<dbReference type="RefSeq" id="WP_109334434.1">
    <property type="nucleotide sequence ID" value="NZ_CP029359.1"/>
</dbReference>
<keyword evidence="2" id="KW-0328">Glycosyltransferase</keyword>
<reference evidence="6" key="1">
    <citation type="submission" date="2018-05" db="EMBL/GenBank/DDBJ databases">
        <title>Azospirillum thermophila sp. nov., a novel isolated from hot spring.</title>
        <authorList>
            <person name="Zhao Z."/>
        </authorList>
    </citation>
    <scope>NUCLEOTIDE SEQUENCE [LARGE SCALE GENOMIC DNA]</scope>
    <source>
        <strain evidence="6">CFH 70021</strain>
        <plasmid evidence="6">unnamed4</plasmid>
    </source>
</reference>
<comment type="similarity">
    <text evidence="1">Belongs to the glycosyltransferase 2 family.</text>
</comment>
<dbReference type="InterPro" id="IPR001173">
    <property type="entry name" value="Glyco_trans_2-like"/>
</dbReference>
<dbReference type="SUPFAM" id="SSF53756">
    <property type="entry name" value="UDP-Glycosyltransferase/glycogen phosphorylase"/>
    <property type="match status" value="1"/>
</dbReference>
<proteinExistence type="inferred from homology"/>
<evidence type="ECO:0000313" key="5">
    <source>
        <dbReference type="EMBL" id="AWK90279.1"/>
    </source>
</evidence>
<keyword evidence="6" id="KW-1185">Reference proteome</keyword>
<evidence type="ECO:0000256" key="3">
    <source>
        <dbReference type="ARBA" id="ARBA00022679"/>
    </source>
</evidence>
<feature type="domain" description="Glycosyltransferase 2-like" evidence="4">
    <location>
        <begin position="174"/>
        <end position="285"/>
    </location>
</feature>
<keyword evidence="3 5" id="KW-0808">Transferase</keyword>
<dbReference type="AlphaFoldDB" id="A0A2S2D0J0"/>
<dbReference type="Pfam" id="PF00535">
    <property type="entry name" value="Glycos_transf_2"/>
    <property type="match status" value="1"/>
</dbReference>
<dbReference type="PANTHER" id="PTHR43179">
    <property type="entry name" value="RHAMNOSYLTRANSFERASE WBBL"/>
    <property type="match status" value="1"/>
</dbReference>
<gene>
    <name evidence="5" type="ORF">DEW08_30175</name>
</gene>
<dbReference type="EMBL" id="CP029359">
    <property type="protein sequence ID" value="AWK90279.1"/>
    <property type="molecule type" value="Genomic_DNA"/>
</dbReference>
<dbReference type="SUPFAM" id="SSF53448">
    <property type="entry name" value="Nucleotide-diphospho-sugar transferases"/>
    <property type="match status" value="1"/>
</dbReference>
<organism evidence="5 6">
    <name type="scientific">Azospirillum thermophilum</name>
    <dbReference type="NCBI Taxonomy" id="2202148"/>
    <lineage>
        <taxon>Bacteria</taxon>
        <taxon>Pseudomonadati</taxon>
        <taxon>Pseudomonadota</taxon>
        <taxon>Alphaproteobacteria</taxon>
        <taxon>Rhodospirillales</taxon>
        <taxon>Azospirillaceae</taxon>
        <taxon>Azospirillum</taxon>
    </lineage>
</organism>
<dbReference type="KEGG" id="azz:DEW08_30175"/>
<geneLocation type="plasmid" evidence="5 6">
    <name>unnamed4</name>
</geneLocation>
<protein>
    <submittedName>
        <fullName evidence="5">Glycosyl transferase-like protein</fullName>
    </submittedName>
</protein>
<dbReference type="PANTHER" id="PTHR43179:SF12">
    <property type="entry name" value="GALACTOFURANOSYLTRANSFERASE GLFT2"/>
    <property type="match status" value="1"/>
</dbReference>
<dbReference type="Gene3D" id="3.40.50.2000">
    <property type="entry name" value="Glycogen Phosphorylase B"/>
    <property type="match status" value="1"/>
</dbReference>
<accession>A0A2S2D0J0</accession>
<evidence type="ECO:0000313" key="6">
    <source>
        <dbReference type="Proteomes" id="UP000245629"/>
    </source>
</evidence>
<evidence type="ECO:0000256" key="2">
    <source>
        <dbReference type="ARBA" id="ARBA00022676"/>
    </source>
</evidence>
<evidence type="ECO:0000256" key="1">
    <source>
        <dbReference type="ARBA" id="ARBA00006739"/>
    </source>
</evidence>
<dbReference type="OrthoDB" id="9771846at2"/>
<dbReference type="Gene3D" id="3.90.550.10">
    <property type="entry name" value="Spore Coat Polysaccharide Biosynthesis Protein SpsA, Chain A"/>
    <property type="match status" value="1"/>
</dbReference>
<dbReference type="GO" id="GO:0016757">
    <property type="term" value="F:glycosyltransferase activity"/>
    <property type="evidence" value="ECO:0007669"/>
    <property type="project" value="UniProtKB-KW"/>
</dbReference>
<dbReference type="Proteomes" id="UP000245629">
    <property type="component" value="Plasmid unnamed4"/>
</dbReference>
<dbReference type="InterPro" id="IPR029044">
    <property type="entry name" value="Nucleotide-diphossugar_trans"/>
</dbReference>
<sequence>MITPDSGFRLCIDKVTVGADLRVEGWAFHHRHGPCRIEALAGNGSAPPAASAADRLSSGLDRHDVGLSLGTPMADRSGFDLAAVLPGDARAVWLRLGAGGEQAFAPLLVRNGTALHDWRPADGSGIAVMEYGFLTERGPRFAAALPAALTRAHEALGLFAAAPRRPAPLQAPVSIVVPVFGGKPFLAPLLQSLVETVEPCHRIVFVDDGNPDRSITAFLVALGCSLDNVAVVAKPRNEGYPRAVAAGVEAATRLNPDGHVVLLNTDVELPAGWLERLVGPIERMPWIASTTPLTNAGTICGFPAMPDDNAPFLGAAVGEIDAAFAAMAELPPVELPTGVGFCMALNRRVLREIGFFDLEAFGRGYGEEVDWCRRAMRHGFANVAIPNLYVHHKHGGSFSSQEKQGRIAASGEIIRQRYPEFDAEVQDFIRADPLRPLRAAAAAVAQGRLGRPRTVLLFDHAGGGGTAAFRAKEIARLQAAGKAVLLVRPALRPRVGMPDGALDIELLHADGRFDFPANDLADLAALARVLPLSEAVVGSLVGYRAPDAVMAFLRTLRTGELCGREVPLRLLHHDYFPVCPSLNLIDAEDRFCGVPGPERCRACAPANPHFRVPEGGTLDLAAHRRAWQEIFDLADRHVFFSRSALAVMRRAFALRDERVRIIPHLADHVTVAPLPPPPPGPVLRVAVVGGIGVAKGSRMLEAMVRLAEAHRLPVAFELFGNIDRPIGSAHFRDNGPYSPDQLPGLLAERGCHAVFLPSIWPETYCYVLDEVVGLGLPVGVFDIGAPAERLRCWANGFVVSPVTPEAALNALLRVAGGRAAR</sequence>
<name>A0A2S2D0J0_9PROT</name>
<evidence type="ECO:0000259" key="4">
    <source>
        <dbReference type="Pfam" id="PF00535"/>
    </source>
</evidence>
<keyword evidence="5" id="KW-0614">Plasmid</keyword>